<dbReference type="SUPFAM" id="SSF48695">
    <property type="entry name" value="Multiheme cytochromes"/>
    <property type="match status" value="1"/>
</dbReference>
<reference evidence="1" key="1">
    <citation type="submission" date="2018-06" db="EMBL/GenBank/DDBJ databases">
        <authorList>
            <person name="Zhirakovskaya E."/>
        </authorList>
    </citation>
    <scope>NUCLEOTIDE SEQUENCE</scope>
</reference>
<dbReference type="EMBL" id="UOEE01000297">
    <property type="protein sequence ID" value="VAW00535.1"/>
    <property type="molecule type" value="Genomic_DNA"/>
</dbReference>
<proteinExistence type="predicted"/>
<evidence type="ECO:0000313" key="1">
    <source>
        <dbReference type="EMBL" id="VAW00535.1"/>
    </source>
</evidence>
<sequence length="268" mass="28637">DGVDLLLKTDDYSNDFTDYRLDLTEVHLVETRILVHRKTGWAALPYIWNEAQTDALLERAGGAFAISLQRPDATTQDFTYIVPNANQCAGCHATNAVTKAIAPIGPAARHLNKAYAYASGTENQLAHWARLGLLAGYNRPKSAPKNADWRDESQSLSARAAAYLEINCGHCHNPDGAANTSALHLDKPMAQYAGGNSGLCKPPVAAGQGTGGHKFDIVPGSAKTSILWHRMNASNPAIMMPELGRSTIDDAGVALIGAWIDAMDGACE</sequence>
<dbReference type="InterPro" id="IPR036280">
    <property type="entry name" value="Multihaem_cyt_sf"/>
</dbReference>
<protein>
    <recommendedName>
        <fullName evidence="2">Cytochrome c domain-containing protein</fullName>
    </recommendedName>
</protein>
<gene>
    <name evidence="1" type="ORF">MNBD_ALPHA06-587</name>
</gene>
<organism evidence="1">
    <name type="scientific">hydrothermal vent metagenome</name>
    <dbReference type="NCBI Taxonomy" id="652676"/>
    <lineage>
        <taxon>unclassified sequences</taxon>
        <taxon>metagenomes</taxon>
        <taxon>ecological metagenomes</taxon>
    </lineage>
</organism>
<evidence type="ECO:0008006" key="2">
    <source>
        <dbReference type="Google" id="ProtNLM"/>
    </source>
</evidence>
<accession>A0A3B0S2R4</accession>
<dbReference type="AlphaFoldDB" id="A0A3B0S2R4"/>
<name>A0A3B0S2R4_9ZZZZ</name>
<feature type="non-terminal residue" evidence="1">
    <location>
        <position position="1"/>
    </location>
</feature>